<dbReference type="Pfam" id="PF13556">
    <property type="entry name" value="HTH_30"/>
    <property type="match status" value="1"/>
</dbReference>
<evidence type="ECO:0000313" key="2">
    <source>
        <dbReference type="EMBL" id="GAA1233963.1"/>
    </source>
</evidence>
<evidence type="ECO:0000259" key="1">
    <source>
        <dbReference type="Pfam" id="PF13556"/>
    </source>
</evidence>
<dbReference type="InterPro" id="IPR051448">
    <property type="entry name" value="CdaR-like_regulators"/>
</dbReference>
<proteinExistence type="predicted"/>
<dbReference type="EMBL" id="BAAALN010000005">
    <property type="protein sequence ID" value="GAA1233963.1"/>
    <property type="molecule type" value="Genomic_DNA"/>
</dbReference>
<dbReference type="InterPro" id="IPR025736">
    <property type="entry name" value="PucR_C-HTH_dom"/>
</dbReference>
<sequence>MLQGRHRVGAGIGSVSAGMLATHDEQHVRQPMITVRTVVDRVGPTLLHALHLPDETTAVTDVVIAEPAAATVPGTGDLVLGVAVPDGDSAVALVKDAAGRGATAVLVKAPIAQHTTVRGAARRAGIGLVEVHEATAWAQLVWLLRTVLDAESDDSDESNAPEADPAAGDLFRLADAVASVVDAPVTIEDTNSRVLAYSARQDLTDPARVATIVGRRIPDDVLARFRSRGVFRDLTRGRQTIFVPGQKDGTLPRLIAPVRMGGELLGSMWAVVDGPVPDERAAAFADTAPVVALHLLRRRAHADVRRRASAELLRALLHGEAGPRKAVAELGLTEQPHRVVVIDTPGGDTLDGEGMRLALLERLSQGIGRQPVAAEHAGLLYAVVPEAGGSGAWPQLRSALDEMQAGPKAGELHAAAGGAYELGELPASRAEADEALGLLRSGIVPGRTVTFDEVWTPLTLHRTATAARGANVTGLGPLRTLLEHDQEQGTAYVDTLYHWLRHPGDPRSAAAALQVHPNTLRYRMRKLLDLAGLDLDDADVRLALVAQLLTLRWS</sequence>
<feature type="domain" description="PucR C-terminal helix-turn-helix" evidence="1">
    <location>
        <begin position="493"/>
        <end position="548"/>
    </location>
</feature>
<name>A0ABP4GQL6_9PSEU</name>
<dbReference type="Proteomes" id="UP001500653">
    <property type="component" value="Unassembled WGS sequence"/>
</dbReference>
<organism evidence="2 3">
    <name type="scientific">Prauserella halophila</name>
    <dbReference type="NCBI Taxonomy" id="185641"/>
    <lineage>
        <taxon>Bacteria</taxon>
        <taxon>Bacillati</taxon>
        <taxon>Actinomycetota</taxon>
        <taxon>Actinomycetes</taxon>
        <taxon>Pseudonocardiales</taxon>
        <taxon>Pseudonocardiaceae</taxon>
        <taxon>Prauserella</taxon>
    </lineage>
</organism>
<accession>A0ABP4GQL6</accession>
<dbReference type="Gene3D" id="1.10.10.2840">
    <property type="entry name" value="PucR C-terminal helix-turn-helix domain"/>
    <property type="match status" value="1"/>
</dbReference>
<gene>
    <name evidence="2" type="ORF">GCM10009676_16840</name>
</gene>
<dbReference type="PANTHER" id="PTHR33744:SF17">
    <property type="entry name" value="CONSERVED PROTEIN"/>
    <property type="match status" value="1"/>
</dbReference>
<comment type="caution">
    <text evidence="2">The sequence shown here is derived from an EMBL/GenBank/DDBJ whole genome shotgun (WGS) entry which is preliminary data.</text>
</comment>
<dbReference type="PANTHER" id="PTHR33744">
    <property type="entry name" value="CARBOHYDRATE DIACID REGULATOR"/>
    <property type="match status" value="1"/>
</dbReference>
<dbReference type="InterPro" id="IPR042070">
    <property type="entry name" value="PucR_C-HTH_sf"/>
</dbReference>
<evidence type="ECO:0000313" key="3">
    <source>
        <dbReference type="Proteomes" id="UP001500653"/>
    </source>
</evidence>
<protein>
    <submittedName>
        <fullName evidence="2">PucR family transcriptional regulator</fullName>
    </submittedName>
</protein>
<keyword evidence="3" id="KW-1185">Reference proteome</keyword>
<reference evidence="3" key="1">
    <citation type="journal article" date="2019" name="Int. J. Syst. Evol. Microbiol.">
        <title>The Global Catalogue of Microorganisms (GCM) 10K type strain sequencing project: providing services to taxonomists for standard genome sequencing and annotation.</title>
        <authorList>
            <consortium name="The Broad Institute Genomics Platform"/>
            <consortium name="The Broad Institute Genome Sequencing Center for Infectious Disease"/>
            <person name="Wu L."/>
            <person name="Ma J."/>
        </authorList>
    </citation>
    <scope>NUCLEOTIDE SEQUENCE [LARGE SCALE GENOMIC DNA]</scope>
    <source>
        <strain evidence="3">JCM 13023</strain>
    </source>
</reference>